<evidence type="ECO:0000313" key="3">
    <source>
        <dbReference type="EMBL" id="GGO61778.1"/>
    </source>
</evidence>
<dbReference type="InterPro" id="IPR007527">
    <property type="entry name" value="Znf_SWIM"/>
</dbReference>
<name>A0ABQ2MYD7_9MICO</name>
<organism evidence="3 4">
    <name type="scientific">Microbacterium nanhaiense</name>
    <dbReference type="NCBI Taxonomy" id="1301026"/>
    <lineage>
        <taxon>Bacteria</taxon>
        <taxon>Bacillati</taxon>
        <taxon>Actinomycetota</taxon>
        <taxon>Actinomycetes</taxon>
        <taxon>Micrococcales</taxon>
        <taxon>Microbacteriaceae</taxon>
        <taxon>Microbacterium</taxon>
    </lineage>
</organism>
<keyword evidence="1" id="KW-0862">Zinc</keyword>
<evidence type="ECO:0000313" key="4">
    <source>
        <dbReference type="Proteomes" id="UP000638043"/>
    </source>
</evidence>
<evidence type="ECO:0000256" key="1">
    <source>
        <dbReference type="PROSITE-ProRule" id="PRU00325"/>
    </source>
</evidence>
<proteinExistence type="predicted"/>
<gene>
    <name evidence="3" type="ORF">GCM10010910_10390</name>
</gene>
<feature type="domain" description="SWIM-type" evidence="2">
    <location>
        <begin position="395"/>
        <end position="432"/>
    </location>
</feature>
<evidence type="ECO:0000259" key="2">
    <source>
        <dbReference type="PROSITE" id="PS50966"/>
    </source>
</evidence>
<keyword evidence="1" id="KW-0863">Zinc-finger</keyword>
<keyword evidence="1" id="KW-0479">Metal-binding</keyword>
<dbReference type="EMBL" id="BMMQ01000002">
    <property type="protein sequence ID" value="GGO61778.1"/>
    <property type="molecule type" value="Genomic_DNA"/>
</dbReference>
<comment type="caution">
    <text evidence="3">The sequence shown here is derived from an EMBL/GenBank/DDBJ whole genome shotgun (WGS) entry which is preliminary data.</text>
</comment>
<accession>A0ABQ2MYD7</accession>
<sequence>MSTRTFASRSGLGDDGLSLGLAPARTPGGIVAQPSFFRGFAVHPRAVAQGLVTLADITATRYFRVAPTTLKDPVLTAHGDRLRAEVFSADNSVYARLDVPASALDGGEISHGTTNVDIGEDMRRMLALVPQAELLHLDVGSAGLSAATPTAQAAERPVAMPDRWVRALGNAAELHRDLEHRFDAGAAHARAFLAQLPPATATGRDGWLSAGRAGIRVSARPGGVWIAGLNRLSALKRLLTLATGLSVYGSDGGAAVEVHLPGARLLVALTESVTRGYSGEGALLESLASPTVLDDAAIVSAVLAYEPLIDVGRLAKDAGLSSGATRDALAVLASSGRVGWDPRDGAYFHRELPDAPERAERDNPRLVRARGIAAREGAITRDGAAYLVDGGNGVHRVSAAREGRMCTCTWYLRYGSGRGPCAHMLAIDLLEKR</sequence>
<dbReference type="Proteomes" id="UP000638043">
    <property type="component" value="Unassembled WGS sequence"/>
</dbReference>
<reference evidence="4" key="1">
    <citation type="journal article" date="2019" name="Int. J. Syst. Evol. Microbiol.">
        <title>The Global Catalogue of Microorganisms (GCM) 10K type strain sequencing project: providing services to taxonomists for standard genome sequencing and annotation.</title>
        <authorList>
            <consortium name="The Broad Institute Genomics Platform"/>
            <consortium name="The Broad Institute Genome Sequencing Center for Infectious Disease"/>
            <person name="Wu L."/>
            <person name="Ma J."/>
        </authorList>
    </citation>
    <scope>NUCLEOTIDE SEQUENCE [LARGE SCALE GENOMIC DNA]</scope>
    <source>
        <strain evidence="4">CGMCC 4.7181</strain>
    </source>
</reference>
<dbReference type="RefSeq" id="WP_188700312.1">
    <property type="nucleotide sequence ID" value="NZ_BMMQ01000002.1"/>
</dbReference>
<protein>
    <recommendedName>
        <fullName evidence="2">SWIM-type domain-containing protein</fullName>
    </recommendedName>
</protein>
<dbReference type="PROSITE" id="PS50966">
    <property type="entry name" value="ZF_SWIM"/>
    <property type="match status" value="1"/>
</dbReference>
<keyword evidence="4" id="KW-1185">Reference proteome</keyword>